<reference evidence="2" key="1">
    <citation type="journal article" date="2020" name="Int. J. Syst. Evol. Microbiol.">
        <title>Alteromonas alba sp. nov., a marine bacterium isolated from the seawater of the West Pacific Ocean.</title>
        <authorList>
            <person name="Sun C."/>
            <person name="Wu Y.-H."/>
            <person name="Xamxidin M."/>
            <person name="Cheng H."/>
            <person name="Xu X.-W."/>
        </authorList>
    </citation>
    <scope>NUCLEOTIDE SEQUENCE [LARGE SCALE GENOMIC DNA]</scope>
    <source>
        <strain evidence="2">190</strain>
    </source>
</reference>
<keyword evidence="2" id="KW-1185">Reference proteome</keyword>
<dbReference type="AlphaFoldDB" id="A0A2S9V5N3"/>
<evidence type="ECO:0008006" key="3">
    <source>
        <dbReference type="Google" id="ProtNLM"/>
    </source>
</evidence>
<dbReference type="Proteomes" id="UP000238949">
    <property type="component" value="Unassembled WGS sequence"/>
</dbReference>
<dbReference type="OrthoDB" id="5768127at2"/>
<evidence type="ECO:0000313" key="2">
    <source>
        <dbReference type="Proteomes" id="UP000238949"/>
    </source>
</evidence>
<evidence type="ECO:0000313" key="1">
    <source>
        <dbReference type="EMBL" id="PRO71767.1"/>
    </source>
</evidence>
<name>A0A2S9V5N3_9ALTE</name>
<dbReference type="EMBL" id="PVNP01000198">
    <property type="protein sequence ID" value="PRO71767.1"/>
    <property type="molecule type" value="Genomic_DNA"/>
</dbReference>
<dbReference type="RefSeq" id="WP_105936153.1">
    <property type="nucleotide sequence ID" value="NZ_PVNP01000198.1"/>
</dbReference>
<accession>A0A2S9V5N3</accession>
<gene>
    <name evidence="1" type="ORF">C6Y40_19935</name>
</gene>
<comment type="caution">
    <text evidence="1">The sequence shown here is derived from an EMBL/GenBank/DDBJ whole genome shotgun (WGS) entry which is preliminary data.</text>
</comment>
<proteinExistence type="predicted"/>
<sequence length="138" mass="16070">MLFPNLGQYSLTVSNNILEIYATGAWDVGMATMLNDEMAPIARQFEQRNWAAIVDCRRWVMSTPECQGIVREGIFDNIRNGLKRAAYVVDTNHIKHAQLERTHPQMKSDDPILKAYKREYFTNYLDAIKWLRDEGYQP</sequence>
<protein>
    <recommendedName>
        <fullName evidence="3">STAS/SEC14 domain-containing protein</fullName>
    </recommendedName>
</protein>
<organism evidence="1 2">
    <name type="scientific">Alteromonas alba</name>
    <dbReference type="NCBI Taxonomy" id="2079529"/>
    <lineage>
        <taxon>Bacteria</taxon>
        <taxon>Pseudomonadati</taxon>
        <taxon>Pseudomonadota</taxon>
        <taxon>Gammaproteobacteria</taxon>
        <taxon>Alteromonadales</taxon>
        <taxon>Alteromonadaceae</taxon>
        <taxon>Alteromonas/Salinimonas group</taxon>
        <taxon>Alteromonas</taxon>
    </lineage>
</organism>